<dbReference type="InterPro" id="IPR049492">
    <property type="entry name" value="BD-FAE-like_dom"/>
</dbReference>
<reference evidence="4 7" key="1">
    <citation type="submission" date="2016-08" db="EMBL/GenBank/DDBJ databases">
        <title>Candidatus Dactylopiibacterium carminicum genome sequence.</title>
        <authorList>
            <person name="Ramirez-Puebla S.T."/>
            <person name="Ormeno-Orrillo E."/>
            <person name="Vera-Ponce De Leon A."/>
            <person name="Luis L."/>
            <person name="Sanchez-Flores A."/>
            <person name="Monica R."/>
            <person name="Martinez-Romero E."/>
        </authorList>
    </citation>
    <scope>NUCLEOTIDE SEQUENCE [LARGE SCALE GENOMIC DNA]</scope>
    <source>
        <strain evidence="4">END1</strain>
    </source>
</reference>
<dbReference type="AlphaFoldDB" id="A0A272EWZ6"/>
<evidence type="ECO:0000256" key="2">
    <source>
        <dbReference type="SAM" id="MobiDB-lite"/>
    </source>
</evidence>
<gene>
    <name evidence="4" type="ORF">BGI27_04705</name>
    <name evidence="5" type="ORF">CGU29_03290</name>
</gene>
<dbReference type="Gene3D" id="3.40.50.1820">
    <property type="entry name" value="alpha/beta hydrolase"/>
    <property type="match status" value="1"/>
</dbReference>
<reference evidence="5 6" key="2">
    <citation type="submission" date="2017-07" db="EMBL/GenBank/DDBJ databases">
        <title>Candidatus Dactylopiibacterium carminicum, a nitrogen-fixing symbiont of the cochineal insect Dactylopius coccus and Dactylopius opuntiae (Hemiptera: Coccoidea: Dactylopiidae).</title>
        <authorList>
            <person name="Vera A."/>
        </authorList>
    </citation>
    <scope>NUCLEOTIDE SEQUENCE [LARGE SCALE GENOMIC DNA]</scope>
    <source>
        <strain evidence="5 6">NFDCM</strain>
    </source>
</reference>
<dbReference type="SUPFAM" id="SSF53474">
    <property type="entry name" value="alpha/beta-Hydrolases"/>
    <property type="match status" value="1"/>
</dbReference>
<protein>
    <submittedName>
        <fullName evidence="4">Alpha/beta hydrolase</fullName>
    </submittedName>
</protein>
<dbReference type="InterPro" id="IPR050300">
    <property type="entry name" value="GDXG_lipolytic_enzyme"/>
</dbReference>
<dbReference type="EMBL" id="MDUX01000010">
    <property type="protein sequence ID" value="KAF7600044.1"/>
    <property type="molecule type" value="Genomic_DNA"/>
</dbReference>
<feature type="domain" description="BD-FAE-like" evidence="3">
    <location>
        <begin position="171"/>
        <end position="264"/>
    </location>
</feature>
<dbReference type="GO" id="GO:0016787">
    <property type="term" value="F:hydrolase activity"/>
    <property type="evidence" value="ECO:0007669"/>
    <property type="project" value="UniProtKB-KW"/>
</dbReference>
<evidence type="ECO:0000313" key="7">
    <source>
        <dbReference type="Proteomes" id="UP000623509"/>
    </source>
</evidence>
<dbReference type="PANTHER" id="PTHR48081:SF6">
    <property type="entry name" value="PEPTIDASE S9 PROLYL OLIGOPEPTIDASE CATALYTIC DOMAIN-CONTAINING PROTEIN"/>
    <property type="match status" value="1"/>
</dbReference>
<comment type="caution">
    <text evidence="5">The sequence shown here is derived from an EMBL/GenBank/DDBJ whole genome shotgun (WGS) entry which is preliminary data.</text>
</comment>
<sequence length="398" mass="42033">MHGHTSHPAAHGAALHTRRRAIAGTGSSGPRLPPAAGTTHRPVPSGQPARPPARLTGRKFRSSLRVAKAAHYGLLPSRQESAMSFLRTRCLLGCALASWLLSGVAMATPLLAHEEIPLWGAAVPPGSEALTVTEQLVNRSGDPQRPERVFSGITRPSLSAFLPAKPNGVALIVAPGGGYTRLAFDKEGVAVAQWLTAKGFSVFVLKYRLPDEGHRAGRLVPLQDGQRAVRLLRSQAEKWHIDPQRIGIMGFSAGGHLAAATGLDFARPSYAPVDAIDGLSARPDFVALIYAAAAFRAQPADAGGRPESSLAYSASGTLDRVSRNAPPTFILIAGDDARVPPESNVALWQALHQAGVAAELHVALRGGHGFGLLENASESVRSWPASFETWLRAIGMNP</sequence>
<evidence type="ECO:0000256" key="1">
    <source>
        <dbReference type="ARBA" id="ARBA00022801"/>
    </source>
</evidence>
<dbReference type="Proteomes" id="UP000623509">
    <property type="component" value="Unassembled WGS sequence"/>
</dbReference>
<dbReference type="Proteomes" id="UP000216107">
    <property type="component" value="Unassembled WGS sequence"/>
</dbReference>
<evidence type="ECO:0000259" key="3">
    <source>
        <dbReference type="Pfam" id="PF20434"/>
    </source>
</evidence>
<keyword evidence="1 4" id="KW-0378">Hydrolase</keyword>
<proteinExistence type="predicted"/>
<accession>A0A272EWZ6</accession>
<dbReference type="InterPro" id="IPR029058">
    <property type="entry name" value="AB_hydrolase_fold"/>
</dbReference>
<keyword evidence="7" id="KW-1185">Reference proteome</keyword>
<dbReference type="PANTHER" id="PTHR48081">
    <property type="entry name" value="AB HYDROLASE SUPERFAMILY PROTEIN C4A8.06C"/>
    <property type="match status" value="1"/>
</dbReference>
<dbReference type="OrthoDB" id="9771666at2"/>
<dbReference type="Pfam" id="PF20434">
    <property type="entry name" value="BD-FAE"/>
    <property type="match status" value="1"/>
</dbReference>
<name>A0A272EWZ6_9RHOO</name>
<evidence type="ECO:0000313" key="6">
    <source>
        <dbReference type="Proteomes" id="UP000216107"/>
    </source>
</evidence>
<dbReference type="EMBL" id="NMRN01000006">
    <property type="protein sequence ID" value="PAS94566.1"/>
    <property type="molecule type" value="Genomic_DNA"/>
</dbReference>
<organism evidence="5 6">
    <name type="scientific">Candidatus Dactylopiibacterium carminicum</name>
    <dbReference type="NCBI Taxonomy" id="857335"/>
    <lineage>
        <taxon>Bacteria</taxon>
        <taxon>Pseudomonadati</taxon>
        <taxon>Pseudomonadota</taxon>
        <taxon>Betaproteobacteria</taxon>
        <taxon>Rhodocyclales</taxon>
        <taxon>Rhodocyclaceae</taxon>
        <taxon>Candidatus Dactylopiibacterium</taxon>
    </lineage>
</organism>
<feature type="region of interest" description="Disordered" evidence="2">
    <location>
        <begin position="23"/>
        <end position="59"/>
    </location>
</feature>
<evidence type="ECO:0000313" key="4">
    <source>
        <dbReference type="EMBL" id="KAF7600044.1"/>
    </source>
</evidence>
<evidence type="ECO:0000313" key="5">
    <source>
        <dbReference type="EMBL" id="PAS94566.1"/>
    </source>
</evidence>